<dbReference type="PANTHER" id="PTHR30619">
    <property type="entry name" value="DNA INTERNALIZATION/COMPETENCE PROTEIN COMEC/REC2"/>
    <property type="match status" value="1"/>
</dbReference>
<evidence type="ECO:0000313" key="10">
    <source>
        <dbReference type="EMBL" id="MBB3019957.1"/>
    </source>
</evidence>
<organism evidence="10 11">
    <name type="scientific">Microvirga lupini</name>
    <dbReference type="NCBI Taxonomy" id="420324"/>
    <lineage>
        <taxon>Bacteria</taxon>
        <taxon>Pseudomonadati</taxon>
        <taxon>Pseudomonadota</taxon>
        <taxon>Alphaproteobacteria</taxon>
        <taxon>Hyphomicrobiales</taxon>
        <taxon>Methylobacteriaceae</taxon>
        <taxon>Microvirga</taxon>
    </lineage>
</organism>
<dbReference type="InterPro" id="IPR052159">
    <property type="entry name" value="Competence_DNA_uptake"/>
</dbReference>
<comment type="subcellular location">
    <subcellularLocation>
        <location evidence="1">Cell membrane</location>
        <topology evidence="1">Multi-pass membrane protein</topology>
    </subcellularLocation>
</comment>
<keyword evidence="4 7" id="KW-1133">Transmembrane helix</keyword>
<evidence type="ECO:0000259" key="9">
    <source>
        <dbReference type="Pfam" id="PF13567"/>
    </source>
</evidence>
<feature type="transmembrane region" description="Helical" evidence="7">
    <location>
        <begin position="93"/>
        <end position="111"/>
    </location>
</feature>
<feature type="transmembrane region" description="Helical" evidence="7">
    <location>
        <begin position="469"/>
        <end position="492"/>
    </location>
</feature>
<feature type="transmembrane region" description="Helical" evidence="7">
    <location>
        <begin position="45"/>
        <end position="63"/>
    </location>
</feature>
<evidence type="ECO:0000256" key="7">
    <source>
        <dbReference type="SAM" id="Phobius"/>
    </source>
</evidence>
<sequence>MRIPRSAARVMALPSSWGTSIEWRLLDGRGWLSKAITREIEQRRLFPWIPVCFGIGILLFFQVDSAPALWAPLGAFAVCGAAGIALRRHMTALVAMIVLSAVFAGFSAGVIRTRTVSAPAITRIIITTIAGFIEAVEEREQGQRLLIRIVEMKDVTPAERPRLVRVSIRAGAGLRAGEFVTGTARLLPPPEAAWPGGYDFARDAYYKRIGAVGSMVGQMRRIDPPSPPDWSLTLAAQVDEARNALTQRIATSIGGAAGGVGAALVTGKRGLIPEPTNDILRGAGIYHIVSISGLHMVLAAGTFFWLVRALLSLGSTVALLWPVKKIAAVAAMIGATIYCIFSGSDVATERSLIMTLVMFGAVLADRPALSIRNLSIAALIVLAREPEALLGPSFQMSFGAVAGMMALVPLMQRKPTEGTTATVLERGLRWSSKAMLGLVTTTLVASIATAPFAAYHFQSLNPYGLLGNVLALPLVSVVVMPSAVLGVLAYPFGLDRPVWQMMGAAVEQVLAVSAWVGNFSGSTVVVPALSIAALAFLSLGLLTLTIPASSLRWIALMPAGMGLAFATAPDRHDMFIDREGAGAAIRGRQGRLVLVGRPSDFVIEQWLRADGDARNADDGSLRHEARCDGTGCVVIAGHGRRIAFIQDYAAFEEDCRRANVIVTRLQAPPTCRQPFVLDGEALNERGATTLRFGPHAVEVTSVRKGREVMAWPGGQSIQSAGAPAQGRPRPARPVPEQDLPEDEISTGEPD</sequence>
<accession>A0A7W4YWX5</accession>
<dbReference type="InterPro" id="IPR025405">
    <property type="entry name" value="DUF4131"/>
</dbReference>
<dbReference type="RefSeq" id="WP_183451426.1">
    <property type="nucleotide sequence ID" value="NZ_JACHWB010000003.1"/>
</dbReference>
<dbReference type="EMBL" id="JACHWB010000003">
    <property type="protein sequence ID" value="MBB3019957.1"/>
    <property type="molecule type" value="Genomic_DNA"/>
</dbReference>
<keyword evidence="5 7" id="KW-0472">Membrane</keyword>
<feature type="transmembrane region" description="Helical" evidence="7">
    <location>
        <begin position="285"/>
        <end position="307"/>
    </location>
</feature>
<evidence type="ECO:0000256" key="1">
    <source>
        <dbReference type="ARBA" id="ARBA00004651"/>
    </source>
</evidence>
<evidence type="ECO:0000256" key="2">
    <source>
        <dbReference type="ARBA" id="ARBA00022475"/>
    </source>
</evidence>
<proteinExistence type="predicted"/>
<feature type="transmembrane region" description="Helical" evidence="7">
    <location>
        <begin position="524"/>
        <end position="544"/>
    </location>
</feature>
<evidence type="ECO:0000256" key="3">
    <source>
        <dbReference type="ARBA" id="ARBA00022692"/>
    </source>
</evidence>
<feature type="domain" description="DUF4131" evidence="9">
    <location>
        <begin position="68"/>
        <end position="214"/>
    </location>
</feature>
<dbReference type="GO" id="GO:0005886">
    <property type="term" value="C:plasma membrane"/>
    <property type="evidence" value="ECO:0007669"/>
    <property type="project" value="UniProtKB-SubCell"/>
</dbReference>
<dbReference type="NCBIfam" id="TIGR00360">
    <property type="entry name" value="ComEC_N-term"/>
    <property type="match status" value="1"/>
</dbReference>
<feature type="compositionally biased region" description="Acidic residues" evidence="6">
    <location>
        <begin position="738"/>
        <end position="750"/>
    </location>
</feature>
<dbReference type="Pfam" id="PF13567">
    <property type="entry name" value="DUF4131"/>
    <property type="match status" value="1"/>
</dbReference>
<dbReference type="Pfam" id="PF03772">
    <property type="entry name" value="Competence"/>
    <property type="match status" value="1"/>
</dbReference>
<evidence type="ECO:0000259" key="8">
    <source>
        <dbReference type="Pfam" id="PF03772"/>
    </source>
</evidence>
<keyword evidence="2" id="KW-1003">Cell membrane</keyword>
<evidence type="ECO:0000256" key="6">
    <source>
        <dbReference type="SAM" id="MobiDB-lite"/>
    </source>
</evidence>
<dbReference type="InterPro" id="IPR004477">
    <property type="entry name" value="ComEC_N"/>
</dbReference>
<dbReference type="PANTHER" id="PTHR30619:SF1">
    <property type="entry name" value="RECOMBINATION PROTEIN 2"/>
    <property type="match status" value="1"/>
</dbReference>
<evidence type="ECO:0000256" key="4">
    <source>
        <dbReference type="ARBA" id="ARBA00022989"/>
    </source>
</evidence>
<feature type="region of interest" description="Disordered" evidence="6">
    <location>
        <begin position="713"/>
        <end position="750"/>
    </location>
</feature>
<feature type="domain" description="ComEC/Rec2-related protein" evidence="8">
    <location>
        <begin position="264"/>
        <end position="546"/>
    </location>
</feature>
<comment type="caution">
    <text evidence="10">The sequence shown here is derived from an EMBL/GenBank/DDBJ whole genome shotgun (WGS) entry which is preliminary data.</text>
</comment>
<dbReference type="Proteomes" id="UP000532010">
    <property type="component" value="Unassembled WGS sequence"/>
</dbReference>
<keyword evidence="11" id="KW-1185">Reference proteome</keyword>
<name>A0A7W4YWX5_9HYPH</name>
<feature type="transmembrane region" description="Helical" evidence="7">
    <location>
        <begin position="319"/>
        <end position="340"/>
    </location>
</feature>
<evidence type="ECO:0000256" key="5">
    <source>
        <dbReference type="ARBA" id="ARBA00023136"/>
    </source>
</evidence>
<evidence type="ECO:0000313" key="11">
    <source>
        <dbReference type="Proteomes" id="UP000532010"/>
    </source>
</evidence>
<gene>
    <name evidence="10" type="ORF">FHR70_003022</name>
</gene>
<reference evidence="10 11" key="1">
    <citation type="submission" date="2020-08" db="EMBL/GenBank/DDBJ databases">
        <title>The Agave Microbiome: Exploring the role of microbial communities in plant adaptations to desert environments.</title>
        <authorList>
            <person name="Partida-Martinez L.P."/>
        </authorList>
    </citation>
    <scope>NUCLEOTIDE SEQUENCE [LARGE SCALE GENOMIC DNA]</scope>
    <source>
        <strain evidence="10 11">AT3.9</strain>
    </source>
</reference>
<protein>
    <submittedName>
        <fullName evidence="10">Competence protein ComEC</fullName>
    </submittedName>
</protein>
<feature type="transmembrane region" description="Helical" evidence="7">
    <location>
        <begin position="434"/>
        <end position="457"/>
    </location>
</feature>
<dbReference type="AlphaFoldDB" id="A0A7W4YWX5"/>
<keyword evidence="3 7" id="KW-0812">Transmembrane</keyword>